<comment type="caution">
    <text evidence="1">The sequence shown here is derived from an EMBL/GenBank/DDBJ whole genome shotgun (WGS) entry which is preliminary data.</text>
</comment>
<dbReference type="AlphaFoldDB" id="A0A8J3UED5"/>
<dbReference type="Proteomes" id="UP000622547">
    <property type="component" value="Unassembled WGS sequence"/>
</dbReference>
<organism evidence="1 2">
    <name type="scientific">Planotetraspora phitsanulokensis</name>
    <dbReference type="NCBI Taxonomy" id="575192"/>
    <lineage>
        <taxon>Bacteria</taxon>
        <taxon>Bacillati</taxon>
        <taxon>Actinomycetota</taxon>
        <taxon>Actinomycetes</taxon>
        <taxon>Streptosporangiales</taxon>
        <taxon>Streptosporangiaceae</taxon>
        <taxon>Planotetraspora</taxon>
    </lineage>
</organism>
<dbReference type="EMBL" id="BOOP01000040">
    <property type="protein sequence ID" value="GII42117.1"/>
    <property type="molecule type" value="Genomic_DNA"/>
</dbReference>
<sequence>MTDAPDPRLLCREWEPFTAISQAADLGRADVKGALATRYRVSLPAWEVFAHAPLWLAAALDELKAADRQIWVDIYLGLDGRPRRIEAGVSFPAPNGTAQRSLKLSEDLTQVGKPILVQAPRPEDITVTPPSGLFPVTPPA</sequence>
<evidence type="ECO:0000313" key="2">
    <source>
        <dbReference type="Proteomes" id="UP000622547"/>
    </source>
</evidence>
<keyword evidence="2" id="KW-1185">Reference proteome</keyword>
<name>A0A8J3UED5_9ACTN</name>
<reference evidence="1 2" key="1">
    <citation type="submission" date="2021-01" db="EMBL/GenBank/DDBJ databases">
        <title>Whole genome shotgun sequence of Planotetraspora phitsanulokensis NBRC 104273.</title>
        <authorList>
            <person name="Komaki H."/>
            <person name="Tamura T."/>
        </authorList>
    </citation>
    <scope>NUCLEOTIDE SEQUENCE [LARGE SCALE GENOMIC DNA]</scope>
    <source>
        <strain evidence="1 2">NBRC 104273</strain>
    </source>
</reference>
<evidence type="ECO:0000313" key="1">
    <source>
        <dbReference type="EMBL" id="GII42117.1"/>
    </source>
</evidence>
<proteinExistence type="predicted"/>
<protein>
    <submittedName>
        <fullName evidence="1">Uncharacterized protein</fullName>
    </submittedName>
</protein>
<gene>
    <name evidence="1" type="ORF">Pph01_71200</name>
</gene>
<accession>A0A8J3UED5</accession>
<dbReference type="RefSeq" id="WP_204077556.1">
    <property type="nucleotide sequence ID" value="NZ_BAABHI010000018.1"/>
</dbReference>